<evidence type="ECO:0000313" key="1">
    <source>
        <dbReference type="EMBL" id="KAK9208806.1"/>
    </source>
</evidence>
<evidence type="ECO:0000313" key="2">
    <source>
        <dbReference type="Proteomes" id="UP001428341"/>
    </source>
</evidence>
<gene>
    <name evidence="1" type="ORF">WN944_001166</name>
</gene>
<protein>
    <submittedName>
        <fullName evidence="1">Uncharacterized protein</fullName>
    </submittedName>
</protein>
<comment type="caution">
    <text evidence="1">The sequence shown here is derived from an EMBL/GenBank/DDBJ whole genome shotgun (WGS) entry which is preliminary data.</text>
</comment>
<proteinExistence type="predicted"/>
<organism evidence="1 2">
    <name type="scientific">Citrus x changshan-huyou</name>
    <dbReference type="NCBI Taxonomy" id="2935761"/>
    <lineage>
        <taxon>Eukaryota</taxon>
        <taxon>Viridiplantae</taxon>
        <taxon>Streptophyta</taxon>
        <taxon>Embryophyta</taxon>
        <taxon>Tracheophyta</taxon>
        <taxon>Spermatophyta</taxon>
        <taxon>Magnoliopsida</taxon>
        <taxon>eudicotyledons</taxon>
        <taxon>Gunneridae</taxon>
        <taxon>Pentapetalae</taxon>
        <taxon>rosids</taxon>
        <taxon>malvids</taxon>
        <taxon>Sapindales</taxon>
        <taxon>Rutaceae</taxon>
        <taxon>Aurantioideae</taxon>
        <taxon>Citrus</taxon>
    </lineage>
</organism>
<dbReference type="AlphaFoldDB" id="A0AAP0MKG6"/>
<sequence length="134" mass="15252">MIAFSQNYKILIPANLRIKHQSHPTAMFHSEQDHGSVQDMNLPGLKPLLQFINWLLISNGSSFVQTIFFSRNPMSFLAKGLPVKVTPKKILWDSSQQDRTDLMGLEVDHCQVQLVYISLNKDGGTISYQCSRLF</sequence>
<reference evidence="1 2" key="1">
    <citation type="submission" date="2024-05" db="EMBL/GenBank/DDBJ databases">
        <title>Haplotype-resolved chromosome-level genome assembly of Huyou (Citrus changshanensis).</title>
        <authorList>
            <person name="Miao C."/>
            <person name="Chen W."/>
            <person name="Wu Y."/>
            <person name="Wang L."/>
            <person name="Zhao S."/>
            <person name="Grierson D."/>
            <person name="Xu C."/>
            <person name="Chen K."/>
        </authorList>
    </citation>
    <scope>NUCLEOTIDE SEQUENCE [LARGE SCALE GENOMIC DNA]</scope>
    <source>
        <strain evidence="1">01-14</strain>
        <tissue evidence="1">Leaf</tissue>
    </source>
</reference>
<accession>A0AAP0MKG6</accession>
<dbReference type="EMBL" id="JBCGBO010000004">
    <property type="protein sequence ID" value="KAK9208806.1"/>
    <property type="molecule type" value="Genomic_DNA"/>
</dbReference>
<keyword evidence="2" id="KW-1185">Reference proteome</keyword>
<name>A0AAP0MKG6_9ROSI</name>
<dbReference type="Proteomes" id="UP001428341">
    <property type="component" value="Unassembled WGS sequence"/>
</dbReference>